<comment type="similarity">
    <text evidence="2">Belongs to the glycosyltransferase 15 family.</text>
</comment>
<feature type="chain" id="PRO_5009950878" evidence="7">
    <location>
        <begin position="21"/>
        <end position="396"/>
    </location>
</feature>
<dbReference type="InterPro" id="IPR029044">
    <property type="entry name" value="Nucleotide-diphossugar_trans"/>
</dbReference>
<dbReference type="AlphaFoldDB" id="C4R2U8"/>
<feature type="active site" description="Nucleophile" evidence="6">
    <location>
        <position position="290"/>
    </location>
</feature>
<dbReference type="GO" id="GO:0006487">
    <property type="term" value="P:protein N-linked glycosylation"/>
    <property type="evidence" value="ECO:0007669"/>
    <property type="project" value="TreeGrafter"/>
</dbReference>
<keyword evidence="3 8" id="KW-0328">Glycosyltransferase</keyword>
<dbReference type="HOGENOM" id="CLU_024327_4_2_1"/>
<dbReference type="eggNOG" id="KOG4472">
    <property type="taxonomic scope" value="Eukaryota"/>
</dbReference>
<dbReference type="FunFam" id="3.90.550.10:FF:000051">
    <property type="entry name" value="Alpha-1,2-mannosyltransferase (Ktr4)"/>
    <property type="match status" value="1"/>
</dbReference>
<dbReference type="PANTHER" id="PTHR31121">
    <property type="entry name" value="ALPHA-1,2 MANNOSYLTRANSFERASE KTR1"/>
    <property type="match status" value="1"/>
</dbReference>
<dbReference type="CAZy" id="GT15">
    <property type="family name" value="Glycosyltransferase Family 15"/>
</dbReference>
<dbReference type="GeneID" id="8199209"/>
<dbReference type="KEGG" id="ppa:PAS_chr2-2_0105"/>
<dbReference type="SUPFAM" id="SSF53448">
    <property type="entry name" value="Nucleotide-diphospho-sugar transferases"/>
    <property type="match status" value="1"/>
</dbReference>
<dbReference type="InParanoid" id="C4R2U8"/>
<dbReference type="EMBL" id="FN392320">
    <property type="protein sequence ID" value="CAY69822.1"/>
    <property type="molecule type" value="Genomic_DNA"/>
</dbReference>
<keyword evidence="4" id="KW-0808">Transferase</keyword>
<evidence type="ECO:0000256" key="3">
    <source>
        <dbReference type="ARBA" id="ARBA00022676"/>
    </source>
</evidence>
<keyword evidence="5" id="KW-0812">Transmembrane</keyword>
<evidence type="ECO:0000256" key="4">
    <source>
        <dbReference type="ARBA" id="ARBA00022679"/>
    </source>
</evidence>
<sequence length="396" mass="47366">MKVVWLACFIILAAIWYKDYQSLRGFMDDRVSKTLPINFNALKLSTNSYIPVDEHLIKPNREPNPKFVKENATLLMLCRNWELEEVLQSMRSLEDRFNGRYQYTWTFLNDVPFEKQFIQETTLMASGKTQYALISSTDWNRPSFINETRFEQNLIQSEKDDIIYGGSPSYRNMCRFNSGFFYKQKILDQYDYYFRVEPGVEYFCDLEEDPFRYMRLHDKKYGFVISLYEYENTIPTLWQTVEKFIENHPEYIHPNNSYEFLTDKEVVGPLGLVALTEQTYNLCHFWSNFEIGDLNFFRSEKYEAFFQFLDQAGGFYYERWGDAPVHSIAVGILLDKRQIHHFENIGYYHLPFSTCPQSYWSYKCNRCICKRNESIDLVPHSCLSKWWKYGGKTFLQ</sequence>
<keyword evidence="5" id="KW-0735">Signal-anchor</keyword>
<dbReference type="FunCoup" id="C4R2U8">
    <property type="interactions" value="46"/>
</dbReference>
<dbReference type="PANTHER" id="PTHR31121:SF10">
    <property type="entry name" value="MANNOSYLTRANSFERASE KTR2-RELATED"/>
    <property type="match status" value="1"/>
</dbReference>
<dbReference type="GO" id="GO:0006493">
    <property type="term" value="P:protein O-linked glycosylation"/>
    <property type="evidence" value="ECO:0007669"/>
    <property type="project" value="TreeGrafter"/>
</dbReference>
<name>C4R2U8_KOMPG</name>
<dbReference type="GO" id="GO:0005794">
    <property type="term" value="C:Golgi apparatus"/>
    <property type="evidence" value="ECO:0007669"/>
    <property type="project" value="TreeGrafter"/>
</dbReference>
<gene>
    <name evidence="8" type="ordered locus">PAS_chr2-2_0105</name>
</gene>
<dbReference type="Gene3D" id="3.90.550.10">
    <property type="entry name" value="Spore Coat Polysaccharide Biosynthesis Protein SpsA, Chain A"/>
    <property type="match status" value="1"/>
</dbReference>
<evidence type="ECO:0000256" key="2">
    <source>
        <dbReference type="ARBA" id="ARBA00007677"/>
    </source>
</evidence>
<dbReference type="OrthoDB" id="439943at2759"/>
<dbReference type="Pfam" id="PF01793">
    <property type="entry name" value="Glyco_transf_15"/>
    <property type="match status" value="1"/>
</dbReference>
<organism evidence="8 9">
    <name type="scientific">Komagataella phaffii (strain GS115 / ATCC 20864)</name>
    <name type="common">Yeast</name>
    <name type="synonym">Pichia pastoris</name>
    <dbReference type="NCBI Taxonomy" id="644223"/>
    <lineage>
        <taxon>Eukaryota</taxon>
        <taxon>Fungi</taxon>
        <taxon>Dikarya</taxon>
        <taxon>Ascomycota</taxon>
        <taxon>Saccharomycotina</taxon>
        <taxon>Pichiomycetes</taxon>
        <taxon>Pichiales</taxon>
        <taxon>Pichiaceae</taxon>
        <taxon>Komagataella</taxon>
    </lineage>
</organism>
<evidence type="ECO:0000256" key="5">
    <source>
        <dbReference type="ARBA" id="ARBA00022968"/>
    </source>
</evidence>
<feature type="signal peptide" evidence="7">
    <location>
        <begin position="1"/>
        <end position="20"/>
    </location>
</feature>
<proteinExistence type="inferred from homology"/>
<keyword evidence="7" id="KW-0732">Signal</keyword>
<evidence type="ECO:0000313" key="8">
    <source>
        <dbReference type="EMBL" id="CAY69822.1"/>
    </source>
</evidence>
<dbReference type="Proteomes" id="UP000000314">
    <property type="component" value="Chromosome 2"/>
</dbReference>
<evidence type="ECO:0000256" key="7">
    <source>
        <dbReference type="SAM" id="SignalP"/>
    </source>
</evidence>
<evidence type="ECO:0000256" key="6">
    <source>
        <dbReference type="PIRSR" id="PIRSR018153-1"/>
    </source>
</evidence>
<dbReference type="PIRSF" id="PIRSF018153">
    <property type="entry name" value="Glyco_trans_15"/>
    <property type="match status" value="1"/>
</dbReference>
<accession>C4R2U8</accession>
<dbReference type="STRING" id="644223.C4R2U8"/>
<protein>
    <submittedName>
        <fullName evidence="8">Mannosyltransferase involved in N-linked protein glycosylation</fullName>
    </submittedName>
</protein>
<dbReference type="GO" id="GO:0016020">
    <property type="term" value="C:membrane"/>
    <property type="evidence" value="ECO:0007669"/>
    <property type="project" value="UniProtKB-SubCell"/>
</dbReference>
<keyword evidence="9" id="KW-1185">Reference proteome</keyword>
<dbReference type="SMR" id="C4R2U8"/>
<dbReference type="InterPro" id="IPR002685">
    <property type="entry name" value="Glyco_trans_15"/>
</dbReference>
<dbReference type="OMA" id="DWYFRVE"/>
<dbReference type="RefSeq" id="XP_002492102.1">
    <property type="nucleotide sequence ID" value="XM_002492057.1"/>
</dbReference>
<dbReference type="GO" id="GO:0000032">
    <property type="term" value="P:cell wall mannoprotein biosynthetic process"/>
    <property type="evidence" value="ECO:0007669"/>
    <property type="project" value="TreeGrafter"/>
</dbReference>
<evidence type="ECO:0000256" key="1">
    <source>
        <dbReference type="ARBA" id="ARBA00004606"/>
    </source>
</evidence>
<evidence type="ECO:0000313" key="9">
    <source>
        <dbReference type="Proteomes" id="UP000000314"/>
    </source>
</evidence>
<reference evidence="8 9" key="1">
    <citation type="journal article" date="2009" name="Nat. Biotechnol.">
        <title>Genome sequence of the recombinant protein production host Pichia pastoris.</title>
        <authorList>
            <person name="De Schutter K."/>
            <person name="Lin Y.C."/>
            <person name="Tiels P."/>
            <person name="Van Hecke A."/>
            <person name="Glinka S."/>
            <person name="Weber-Lehmann J."/>
            <person name="Rouze P."/>
            <person name="Van de Peer Y."/>
            <person name="Callewaert N."/>
        </authorList>
    </citation>
    <scope>NUCLEOTIDE SEQUENCE [LARGE SCALE GENOMIC DNA]</scope>
    <source>
        <strain evidence="9">GS115 / ATCC 20864</strain>
    </source>
</reference>
<dbReference type="GO" id="GO:0000026">
    <property type="term" value="F:alpha-1,2-mannosyltransferase activity"/>
    <property type="evidence" value="ECO:0007669"/>
    <property type="project" value="TreeGrafter"/>
</dbReference>
<comment type="subcellular location">
    <subcellularLocation>
        <location evidence="1">Membrane</location>
        <topology evidence="1">Single-pass type II membrane protein</topology>
    </subcellularLocation>
</comment>